<evidence type="ECO:0000313" key="5">
    <source>
        <dbReference type="Proteomes" id="UP000001593"/>
    </source>
</evidence>
<name>A7RI23_NEMVE</name>
<dbReference type="EMBL" id="DS469511">
    <property type="protein sequence ID" value="EDO49075.1"/>
    <property type="molecule type" value="Genomic_DNA"/>
</dbReference>
<evidence type="ECO:0000256" key="3">
    <source>
        <dbReference type="ARBA" id="ARBA00022679"/>
    </source>
</evidence>
<keyword evidence="2" id="KW-0489">Methyltransferase</keyword>
<dbReference type="InterPro" id="IPR029063">
    <property type="entry name" value="SAM-dependent_MTases_sf"/>
</dbReference>
<proteinExistence type="inferred from homology"/>
<dbReference type="SUPFAM" id="SSF53335">
    <property type="entry name" value="S-adenosyl-L-methionine-dependent methyltransferases"/>
    <property type="match status" value="1"/>
</dbReference>
<reference evidence="4 5" key="1">
    <citation type="journal article" date="2007" name="Science">
        <title>Sea anemone genome reveals ancestral eumetazoan gene repertoire and genomic organization.</title>
        <authorList>
            <person name="Putnam N.H."/>
            <person name="Srivastava M."/>
            <person name="Hellsten U."/>
            <person name="Dirks B."/>
            <person name="Chapman J."/>
            <person name="Salamov A."/>
            <person name="Terry A."/>
            <person name="Shapiro H."/>
            <person name="Lindquist E."/>
            <person name="Kapitonov V.V."/>
            <person name="Jurka J."/>
            <person name="Genikhovich G."/>
            <person name="Grigoriev I.V."/>
            <person name="Lucas S.M."/>
            <person name="Steele R.E."/>
            <person name="Finnerty J.R."/>
            <person name="Technau U."/>
            <person name="Martindale M.Q."/>
            <person name="Rokhsar D.S."/>
        </authorList>
    </citation>
    <scope>NUCLEOTIDE SEQUENCE [LARGE SCALE GENOMIC DNA]</scope>
    <source>
        <strain evidence="5">CH2 X CH6</strain>
    </source>
</reference>
<gene>
    <name evidence="4" type="ORF">NEMVEDRAFT_v1g197432</name>
</gene>
<dbReference type="HOGENOM" id="CLU_1715412_0_0_1"/>
<dbReference type="AlphaFoldDB" id="A7RI23"/>
<dbReference type="InterPro" id="IPR026113">
    <property type="entry name" value="METTL2/6/8-like"/>
</dbReference>
<dbReference type="eggNOG" id="KOG2361">
    <property type="taxonomic scope" value="Eukaryota"/>
</dbReference>
<dbReference type="KEGG" id="nve:5521224"/>
<dbReference type="GO" id="GO:0032259">
    <property type="term" value="P:methylation"/>
    <property type="evidence" value="ECO:0007669"/>
    <property type="project" value="UniProtKB-KW"/>
</dbReference>
<organism evidence="4 5">
    <name type="scientific">Nematostella vectensis</name>
    <name type="common">Starlet sea anemone</name>
    <dbReference type="NCBI Taxonomy" id="45351"/>
    <lineage>
        <taxon>Eukaryota</taxon>
        <taxon>Metazoa</taxon>
        <taxon>Cnidaria</taxon>
        <taxon>Anthozoa</taxon>
        <taxon>Hexacorallia</taxon>
        <taxon>Actiniaria</taxon>
        <taxon>Edwardsiidae</taxon>
        <taxon>Nematostella</taxon>
    </lineage>
</organism>
<keyword evidence="3" id="KW-0808">Transferase</keyword>
<keyword evidence="5" id="KW-1185">Reference proteome</keyword>
<comment type="similarity">
    <text evidence="1">Belongs to the methyltransferase superfamily. METL family.</text>
</comment>
<dbReference type="GO" id="GO:0008173">
    <property type="term" value="F:RNA methyltransferase activity"/>
    <property type="evidence" value="ECO:0007669"/>
    <property type="project" value="UniProtKB-ARBA"/>
</dbReference>
<evidence type="ECO:0008006" key="6">
    <source>
        <dbReference type="Google" id="ProtNLM"/>
    </source>
</evidence>
<evidence type="ECO:0000313" key="4">
    <source>
        <dbReference type="EMBL" id="EDO49075.1"/>
    </source>
</evidence>
<dbReference type="InParanoid" id="A7RI23"/>
<dbReference type="OMA" id="EMLNNEC"/>
<accession>A7RI23</accession>
<dbReference type="STRING" id="45351.A7RI23"/>
<dbReference type="Proteomes" id="UP000001593">
    <property type="component" value="Unassembled WGS sequence"/>
</dbReference>
<dbReference type="PhylomeDB" id="A7RI23"/>
<evidence type="ECO:0000256" key="1">
    <source>
        <dbReference type="ARBA" id="ARBA00009725"/>
    </source>
</evidence>
<dbReference type="Gene3D" id="3.40.50.150">
    <property type="entry name" value="Vaccinia Virus protein VP39"/>
    <property type="match status" value="1"/>
</dbReference>
<evidence type="ECO:0000256" key="2">
    <source>
        <dbReference type="ARBA" id="ARBA00022603"/>
    </source>
</evidence>
<dbReference type="PANTHER" id="PTHR22809:SF11">
    <property type="entry name" value="TRNA N(3)-METHYLCYTIDINE METHYLTRANSFERASE METTL2"/>
    <property type="match status" value="1"/>
</dbReference>
<dbReference type="GO" id="GO:0008757">
    <property type="term" value="F:S-adenosylmethionine-dependent methyltransferase activity"/>
    <property type="evidence" value="ECO:0007669"/>
    <property type="project" value="UniProtKB-ARBA"/>
</dbReference>
<protein>
    <recommendedName>
        <fullName evidence="6">Methyltransferase-like protein</fullName>
    </recommendedName>
</protein>
<sequence>MADKTANPRPQFGNRMLTDPSKVFEHNAWDNVEWGEEQEEEAQAKIAENAAVMVDEQLKEKYENEANQFWDEFYTQHQNRFFKDRHWLFTEFPELDTPTESEAVASSEMLNNECYQKVTQVEEAYPGVQANKRILEVGCGVGNTVFPILEANK</sequence>
<dbReference type="PANTHER" id="PTHR22809">
    <property type="entry name" value="METHYLTRANSFERASE-RELATED"/>
    <property type="match status" value="1"/>
</dbReference>